<protein>
    <recommendedName>
        <fullName evidence="2">histidine kinase</fullName>
        <ecNumber evidence="2">2.7.13.3</ecNumber>
    </recommendedName>
</protein>
<dbReference type="InterPro" id="IPR003594">
    <property type="entry name" value="HATPase_dom"/>
</dbReference>
<dbReference type="InterPro" id="IPR036890">
    <property type="entry name" value="HATPase_C_sf"/>
</dbReference>
<dbReference type="InterPro" id="IPR011712">
    <property type="entry name" value="Sig_transdc_His_kin_sub3_dim/P"/>
</dbReference>
<dbReference type="Gene3D" id="3.30.565.10">
    <property type="entry name" value="Histidine kinase-like ATPase, C-terminal domain"/>
    <property type="match status" value="1"/>
</dbReference>
<dbReference type="SUPFAM" id="SSF55874">
    <property type="entry name" value="ATPase domain of HSP90 chaperone/DNA topoisomerase II/histidine kinase"/>
    <property type="match status" value="1"/>
</dbReference>
<evidence type="ECO:0000256" key="3">
    <source>
        <dbReference type="ARBA" id="ARBA00022553"/>
    </source>
</evidence>
<dbReference type="GO" id="GO:0016301">
    <property type="term" value="F:kinase activity"/>
    <property type="evidence" value="ECO:0007669"/>
    <property type="project" value="UniProtKB-KW"/>
</dbReference>
<gene>
    <name evidence="13" type="ORF">ACFPA8_03775</name>
</gene>
<comment type="catalytic activity">
    <reaction evidence="1">
        <text>ATP + protein L-histidine = ADP + protein N-phospho-L-histidine.</text>
        <dbReference type="EC" id="2.7.13.3"/>
    </reaction>
</comment>
<evidence type="ECO:0000256" key="10">
    <source>
        <dbReference type="SAM" id="Phobius"/>
    </source>
</evidence>
<feature type="transmembrane region" description="Helical" evidence="10">
    <location>
        <begin position="43"/>
        <end position="60"/>
    </location>
</feature>
<keyword evidence="5" id="KW-0547">Nucleotide-binding</keyword>
<feature type="domain" description="Histidine kinase/HSP90-like ATPase" evidence="11">
    <location>
        <begin position="310"/>
        <end position="401"/>
    </location>
</feature>
<sequence length="410" mass="44016">MTDRPWHRRHRVALDVTIAVLFTLVDTVATVLGASWWPERPGTLAWVMLVLQAAACLSLAFRRRAPLAVVTVLGAFTLAVSLLIWPAGALTPADGGQVWAPFSTALAAYGPLFYQGDCRGVRRNRRRAVIALVLFTLVVARPWQPSATIITIGLLRTAVGPLLAMYFDARKRLVQALTERAERAERERHLLAEHARAEERARLAGEMHDVVTHRVSLMALQAGALQMTAEDEATRQAAEELRAAGCQALEELRDLVGILRTEPEGDDRTHRTPSVAGLAELVAESSSVGVPTELIEDGDPALASPVVGRTAYRLVREALTNVRKHAPGARVVVRVSYGEAQVRVAVRNTAPTAVAGGSPLAATGSGLGIPGLRRRIELVHGTLRAGRAPDGGFSIEATLPSYVPTAETAV</sequence>
<feature type="transmembrane region" description="Helical" evidence="10">
    <location>
        <begin position="67"/>
        <end position="86"/>
    </location>
</feature>
<dbReference type="EC" id="2.7.13.3" evidence="2"/>
<dbReference type="Gene3D" id="1.20.5.1930">
    <property type="match status" value="1"/>
</dbReference>
<keyword evidence="14" id="KW-1185">Reference proteome</keyword>
<feature type="transmembrane region" description="Helical" evidence="10">
    <location>
        <begin position="126"/>
        <end position="143"/>
    </location>
</feature>
<dbReference type="EMBL" id="JBHSFH010000003">
    <property type="protein sequence ID" value="MFC4493252.1"/>
    <property type="molecule type" value="Genomic_DNA"/>
</dbReference>
<dbReference type="InterPro" id="IPR050482">
    <property type="entry name" value="Sensor_HK_TwoCompSys"/>
</dbReference>
<evidence type="ECO:0000259" key="11">
    <source>
        <dbReference type="Pfam" id="PF02518"/>
    </source>
</evidence>
<accession>A0ABV8ZZW7</accession>
<evidence type="ECO:0000256" key="1">
    <source>
        <dbReference type="ARBA" id="ARBA00000085"/>
    </source>
</evidence>
<feature type="coiled-coil region" evidence="9">
    <location>
        <begin position="167"/>
        <end position="201"/>
    </location>
</feature>
<dbReference type="Pfam" id="PF02518">
    <property type="entry name" value="HATPase_c"/>
    <property type="match status" value="1"/>
</dbReference>
<evidence type="ECO:0000256" key="6">
    <source>
        <dbReference type="ARBA" id="ARBA00022777"/>
    </source>
</evidence>
<organism evidence="13 14">
    <name type="scientific">Streptomyces ovatisporus</name>
    <dbReference type="NCBI Taxonomy" id="1128682"/>
    <lineage>
        <taxon>Bacteria</taxon>
        <taxon>Bacillati</taxon>
        <taxon>Actinomycetota</taxon>
        <taxon>Actinomycetes</taxon>
        <taxon>Kitasatosporales</taxon>
        <taxon>Streptomycetaceae</taxon>
        <taxon>Streptomyces</taxon>
    </lineage>
</organism>
<keyword evidence="10" id="KW-0472">Membrane</keyword>
<feature type="transmembrane region" description="Helical" evidence="10">
    <location>
        <begin position="98"/>
        <end position="114"/>
    </location>
</feature>
<evidence type="ECO:0000256" key="5">
    <source>
        <dbReference type="ARBA" id="ARBA00022741"/>
    </source>
</evidence>
<reference evidence="14" key="1">
    <citation type="journal article" date="2019" name="Int. J. Syst. Evol. Microbiol.">
        <title>The Global Catalogue of Microorganisms (GCM) 10K type strain sequencing project: providing services to taxonomists for standard genome sequencing and annotation.</title>
        <authorList>
            <consortium name="The Broad Institute Genomics Platform"/>
            <consortium name="The Broad Institute Genome Sequencing Center for Infectious Disease"/>
            <person name="Wu L."/>
            <person name="Ma J."/>
        </authorList>
    </citation>
    <scope>NUCLEOTIDE SEQUENCE [LARGE SCALE GENOMIC DNA]</scope>
    <source>
        <strain evidence="14">CGMCC 4.7357</strain>
    </source>
</reference>
<keyword evidence="7" id="KW-0067">ATP-binding</keyword>
<dbReference type="CDD" id="cd16917">
    <property type="entry name" value="HATPase_UhpB-NarQ-NarX-like"/>
    <property type="match status" value="1"/>
</dbReference>
<evidence type="ECO:0000259" key="12">
    <source>
        <dbReference type="Pfam" id="PF07730"/>
    </source>
</evidence>
<dbReference type="PANTHER" id="PTHR24421">
    <property type="entry name" value="NITRATE/NITRITE SENSOR PROTEIN NARX-RELATED"/>
    <property type="match status" value="1"/>
</dbReference>
<dbReference type="Proteomes" id="UP001595997">
    <property type="component" value="Unassembled WGS sequence"/>
</dbReference>
<evidence type="ECO:0000256" key="7">
    <source>
        <dbReference type="ARBA" id="ARBA00022840"/>
    </source>
</evidence>
<comment type="caution">
    <text evidence="13">The sequence shown here is derived from an EMBL/GenBank/DDBJ whole genome shotgun (WGS) entry which is preliminary data.</text>
</comment>
<proteinExistence type="predicted"/>
<keyword evidence="10" id="KW-0812">Transmembrane</keyword>
<keyword evidence="4" id="KW-0808">Transferase</keyword>
<dbReference type="Pfam" id="PF07730">
    <property type="entry name" value="HisKA_3"/>
    <property type="match status" value="1"/>
</dbReference>
<evidence type="ECO:0000313" key="13">
    <source>
        <dbReference type="EMBL" id="MFC4493252.1"/>
    </source>
</evidence>
<keyword evidence="3" id="KW-0597">Phosphoprotein</keyword>
<keyword evidence="10" id="KW-1133">Transmembrane helix</keyword>
<keyword evidence="8" id="KW-0902">Two-component regulatory system</keyword>
<feature type="domain" description="Signal transduction histidine kinase subgroup 3 dimerisation and phosphoacceptor" evidence="12">
    <location>
        <begin position="199"/>
        <end position="262"/>
    </location>
</feature>
<keyword evidence="9" id="KW-0175">Coiled coil</keyword>
<name>A0ABV8ZZW7_9ACTN</name>
<evidence type="ECO:0000256" key="4">
    <source>
        <dbReference type="ARBA" id="ARBA00022679"/>
    </source>
</evidence>
<evidence type="ECO:0000256" key="2">
    <source>
        <dbReference type="ARBA" id="ARBA00012438"/>
    </source>
</evidence>
<evidence type="ECO:0000313" key="14">
    <source>
        <dbReference type="Proteomes" id="UP001595997"/>
    </source>
</evidence>
<evidence type="ECO:0000256" key="8">
    <source>
        <dbReference type="ARBA" id="ARBA00023012"/>
    </source>
</evidence>
<dbReference type="PANTHER" id="PTHR24421:SF10">
    <property type="entry name" value="NITRATE_NITRITE SENSOR PROTEIN NARQ"/>
    <property type="match status" value="1"/>
</dbReference>
<dbReference type="RefSeq" id="WP_386442177.1">
    <property type="nucleotide sequence ID" value="NZ_JBHSFH010000003.1"/>
</dbReference>
<feature type="transmembrane region" description="Helical" evidence="10">
    <location>
        <begin position="12"/>
        <end position="37"/>
    </location>
</feature>
<keyword evidence="6 13" id="KW-0418">Kinase</keyword>
<evidence type="ECO:0000256" key="9">
    <source>
        <dbReference type="SAM" id="Coils"/>
    </source>
</evidence>